<keyword evidence="1" id="KW-1133">Transmembrane helix</keyword>
<dbReference type="Proteomes" id="UP000005939">
    <property type="component" value="Unassembled WGS sequence"/>
</dbReference>
<keyword evidence="1" id="KW-0472">Membrane</keyword>
<comment type="caution">
    <text evidence="2">The sequence shown here is derived from an EMBL/GenBank/DDBJ whole genome shotgun (WGS) entry which is preliminary data.</text>
</comment>
<feature type="transmembrane region" description="Helical" evidence="1">
    <location>
        <begin position="110"/>
        <end position="130"/>
    </location>
</feature>
<dbReference type="PATRIC" id="fig|1088868.3.peg.882"/>
<dbReference type="Pfam" id="PF13803">
    <property type="entry name" value="DUF4184"/>
    <property type="match status" value="1"/>
</dbReference>
<feature type="transmembrane region" description="Helical" evidence="1">
    <location>
        <begin position="202"/>
        <end position="222"/>
    </location>
</feature>
<proteinExistence type="predicted"/>
<keyword evidence="1" id="KW-0812">Transmembrane</keyword>
<dbReference type="EMBL" id="AGFR01000003">
    <property type="protein sequence ID" value="EHD14949.1"/>
    <property type="molecule type" value="Genomic_DNA"/>
</dbReference>
<dbReference type="AlphaFoldDB" id="G6EZL1"/>
<evidence type="ECO:0000256" key="1">
    <source>
        <dbReference type="SAM" id="Phobius"/>
    </source>
</evidence>
<organism evidence="2 3">
    <name type="scientific">Commensalibacter intestini A911</name>
    <dbReference type="NCBI Taxonomy" id="1088868"/>
    <lineage>
        <taxon>Bacteria</taxon>
        <taxon>Pseudomonadati</taxon>
        <taxon>Pseudomonadota</taxon>
        <taxon>Alphaproteobacteria</taxon>
        <taxon>Acetobacterales</taxon>
        <taxon>Acetobacteraceae</taxon>
    </lineage>
</organism>
<reference evidence="2 3" key="1">
    <citation type="submission" date="2011-10" db="EMBL/GenBank/DDBJ databases">
        <title>Genome Sequence of Commensalibacter intestini A911, isolated from Drosophila gut.</title>
        <authorList>
            <person name="Lee W.-J."/>
            <person name="Kim E.-K."/>
        </authorList>
    </citation>
    <scope>NUCLEOTIDE SEQUENCE [LARGE SCALE GENOMIC DNA]</scope>
    <source>
        <strain evidence="2 3">A911</strain>
    </source>
</reference>
<dbReference type="STRING" id="1088868.CIN_08810"/>
<feature type="transmembrane region" description="Helical" evidence="1">
    <location>
        <begin position="242"/>
        <end position="259"/>
    </location>
</feature>
<sequence>MRLYLSYYPIKEYRFKMPWTFSHPAVVFPLKHSKIGKFLNLPALVIGSVSPDLFYSVGLFKLATKAHHFIGWFYTAFPLCIMLFIVFSMLSKPLEQILPIPIKLCKEWKFSNCIIIAFSLFIGAATHILWDGFTHETGNFVRDIHFLQYNLFEMITNRQELRIYKLLQYLSSLLGLIYLCIIYRQYHRKLDFPEQKRNIKKLYQLCGIGIISIIASFPFAFYLTQKNTAFNINKFVFHELRIAELLFFAFIIVIALWINNRQIKN</sequence>
<accession>G6EZL1</accession>
<gene>
    <name evidence="2" type="ORF">CIN_08810</name>
</gene>
<evidence type="ECO:0000313" key="2">
    <source>
        <dbReference type="EMBL" id="EHD14949.1"/>
    </source>
</evidence>
<feature type="transmembrane region" description="Helical" evidence="1">
    <location>
        <begin position="69"/>
        <end position="90"/>
    </location>
</feature>
<evidence type="ECO:0008006" key="4">
    <source>
        <dbReference type="Google" id="ProtNLM"/>
    </source>
</evidence>
<name>G6EZL1_9PROT</name>
<feature type="transmembrane region" description="Helical" evidence="1">
    <location>
        <begin position="38"/>
        <end position="57"/>
    </location>
</feature>
<dbReference type="InterPro" id="IPR025238">
    <property type="entry name" value="DUF4184"/>
</dbReference>
<feature type="transmembrane region" description="Helical" evidence="1">
    <location>
        <begin position="163"/>
        <end position="181"/>
    </location>
</feature>
<protein>
    <recommendedName>
        <fullName evidence="4">DUF4184 family protein</fullName>
    </recommendedName>
</protein>
<dbReference type="eggNOG" id="ENOG502ZRTK">
    <property type="taxonomic scope" value="Bacteria"/>
</dbReference>
<evidence type="ECO:0000313" key="3">
    <source>
        <dbReference type="Proteomes" id="UP000005939"/>
    </source>
</evidence>